<dbReference type="EMBL" id="JAWHTF010000008">
    <property type="protein sequence ID" value="MDU8887085.1"/>
    <property type="molecule type" value="Genomic_DNA"/>
</dbReference>
<feature type="chain" id="PRO_5046393263" evidence="1">
    <location>
        <begin position="22"/>
        <end position="138"/>
    </location>
</feature>
<organism evidence="2 3">
    <name type="scientific">Gilvirhabdus luticola</name>
    <dbReference type="NCBI Taxonomy" id="3079858"/>
    <lineage>
        <taxon>Bacteria</taxon>
        <taxon>Pseudomonadati</taxon>
        <taxon>Bacteroidota</taxon>
        <taxon>Flavobacteriia</taxon>
        <taxon>Flavobacteriales</taxon>
        <taxon>Flavobacteriaceae</taxon>
        <taxon>Gilvirhabdus</taxon>
    </lineage>
</organism>
<gene>
    <name evidence="2" type="ORF">RXV94_13020</name>
</gene>
<protein>
    <submittedName>
        <fullName evidence="2">Uncharacterized protein</fullName>
    </submittedName>
</protein>
<evidence type="ECO:0000313" key="2">
    <source>
        <dbReference type="EMBL" id="MDU8887085.1"/>
    </source>
</evidence>
<accession>A0ABU3UAF8</accession>
<proteinExistence type="predicted"/>
<dbReference type="RefSeq" id="WP_316663183.1">
    <property type="nucleotide sequence ID" value="NZ_JAWHTF010000008.1"/>
</dbReference>
<keyword evidence="3" id="KW-1185">Reference proteome</keyword>
<evidence type="ECO:0000256" key="1">
    <source>
        <dbReference type="SAM" id="SignalP"/>
    </source>
</evidence>
<feature type="signal peptide" evidence="1">
    <location>
        <begin position="1"/>
        <end position="21"/>
    </location>
</feature>
<evidence type="ECO:0000313" key="3">
    <source>
        <dbReference type="Proteomes" id="UP001268651"/>
    </source>
</evidence>
<name>A0ABU3UAF8_9FLAO</name>
<dbReference type="Proteomes" id="UP001268651">
    <property type="component" value="Unassembled WGS sequence"/>
</dbReference>
<sequence length="138" mass="16266">MKTSFLLIVAFTLFISNPIASQDLTQKQLEREKNKVEIYTPNEKDSIQMSFYNQANKMGLSEKNREKYNRIITDFVFDMKRVNDKDKDLSAEEMEEKLLKLEVKSNNKVKQILNQEQFEKHKKVFGDLVSDAIIKLKK</sequence>
<keyword evidence="1" id="KW-0732">Signal</keyword>
<comment type="caution">
    <text evidence="2">The sequence shown here is derived from an EMBL/GenBank/DDBJ whole genome shotgun (WGS) entry which is preliminary data.</text>
</comment>
<reference evidence="2 3" key="1">
    <citation type="submission" date="2023-10" db="EMBL/GenBank/DDBJ databases">
        <title>Marimonas sp. nov. isolated from tidal mud flat.</title>
        <authorList>
            <person name="Jaincy N.J."/>
            <person name="Srinivasan S."/>
            <person name="Lee S.-S."/>
        </authorList>
    </citation>
    <scope>NUCLEOTIDE SEQUENCE [LARGE SCALE GENOMIC DNA]</scope>
    <source>
        <strain evidence="2 3">MJ-SS3</strain>
    </source>
</reference>